<keyword evidence="2" id="KW-1185">Reference proteome</keyword>
<dbReference type="EMBL" id="JAQGLA010000039">
    <property type="protein sequence ID" value="MDA3628127.1"/>
    <property type="molecule type" value="Genomic_DNA"/>
</dbReference>
<dbReference type="InterPro" id="IPR012675">
    <property type="entry name" value="Beta-grasp_dom_sf"/>
</dbReference>
<dbReference type="Proteomes" id="UP001210380">
    <property type="component" value="Unassembled WGS sequence"/>
</dbReference>
<sequence>MTAMPEQTEAVAVQVRYFAGARAAAGVPEETVRLSGPTTVSDVISAVLDLRGEGLAKVLPACSFLLDGVAVRDRGTTVPASATLDVLPPFAGG</sequence>
<comment type="caution">
    <text evidence="1">The sequence shown here is derived from an EMBL/GenBank/DDBJ whole genome shotgun (WGS) entry which is preliminary data.</text>
</comment>
<dbReference type="InterPro" id="IPR003749">
    <property type="entry name" value="ThiS/MoaD-like"/>
</dbReference>
<reference evidence="1 2" key="1">
    <citation type="submission" date="2022-11" db="EMBL/GenBank/DDBJ databases">
        <title>Draft genome sequence of Saccharopolyspora sp. WRP15-2 isolated from rhizosphere soils of wild rice in Thailand.</title>
        <authorList>
            <person name="Duangmal K."/>
            <person name="Kammanee S."/>
            <person name="Muangham S."/>
        </authorList>
    </citation>
    <scope>NUCLEOTIDE SEQUENCE [LARGE SCALE GENOMIC DNA]</scope>
    <source>
        <strain evidence="1 2">WRP15-2</strain>
    </source>
</reference>
<organism evidence="1 2">
    <name type="scientific">Saccharopolyspora oryzae</name>
    <dbReference type="NCBI Taxonomy" id="2997343"/>
    <lineage>
        <taxon>Bacteria</taxon>
        <taxon>Bacillati</taxon>
        <taxon>Actinomycetota</taxon>
        <taxon>Actinomycetes</taxon>
        <taxon>Pseudonocardiales</taxon>
        <taxon>Pseudonocardiaceae</taxon>
        <taxon>Saccharopolyspora</taxon>
    </lineage>
</organism>
<dbReference type="Gene3D" id="3.10.20.30">
    <property type="match status" value="1"/>
</dbReference>
<dbReference type="SUPFAM" id="SSF54285">
    <property type="entry name" value="MoaD/ThiS"/>
    <property type="match status" value="1"/>
</dbReference>
<evidence type="ECO:0000313" key="1">
    <source>
        <dbReference type="EMBL" id="MDA3628127.1"/>
    </source>
</evidence>
<dbReference type="Pfam" id="PF02597">
    <property type="entry name" value="ThiS"/>
    <property type="match status" value="1"/>
</dbReference>
<evidence type="ECO:0000313" key="2">
    <source>
        <dbReference type="Proteomes" id="UP001210380"/>
    </source>
</evidence>
<gene>
    <name evidence="1" type="ORF">OU415_22020</name>
</gene>
<proteinExistence type="predicted"/>
<dbReference type="CDD" id="cd17040">
    <property type="entry name" value="Ubl_MoaD_like"/>
    <property type="match status" value="1"/>
</dbReference>
<protein>
    <submittedName>
        <fullName evidence="1">MoaD/ThiS family protein</fullName>
    </submittedName>
</protein>
<dbReference type="RefSeq" id="WP_270950866.1">
    <property type="nucleotide sequence ID" value="NZ_JAQGLA010000039.1"/>
</dbReference>
<dbReference type="InterPro" id="IPR016155">
    <property type="entry name" value="Mopterin_synth/thiamin_S_b"/>
</dbReference>
<name>A0ABT4V4A4_9PSEU</name>
<accession>A0ABT4V4A4</accession>